<dbReference type="Proteomes" id="UP000271098">
    <property type="component" value="Unassembled WGS sequence"/>
</dbReference>
<gene>
    <name evidence="1" type="ORF">GPUH_LOCUS25889</name>
</gene>
<sequence length="152" mass="18167">MISLTRLNNLRDDLIDVCKNKGQIYHWRNEDSARTFLFTLHRDHFNAEAVKVCFSLKTALLCKKLACSFFLSHPNLFLNLTAFDYNIFYVFMQLLAYDRPDWRLVAAECIACFLEWNKPKCVRTIWKPPKKVDFDLAVNFGNFFFRFLFRIF</sequence>
<proteinExistence type="predicted"/>
<dbReference type="AlphaFoldDB" id="A0A183EY49"/>
<dbReference type="EMBL" id="UYRT01107402">
    <property type="protein sequence ID" value="VDN44811.1"/>
    <property type="molecule type" value="Genomic_DNA"/>
</dbReference>
<accession>A0A183EY49</accession>
<evidence type="ECO:0000313" key="2">
    <source>
        <dbReference type="Proteomes" id="UP000271098"/>
    </source>
</evidence>
<reference evidence="1 2" key="2">
    <citation type="submission" date="2018-11" db="EMBL/GenBank/DDBJ databases">
        <authorList>
            <consortium name="Pathogen Informatics"/>
        </authorList>
    </citation>
    <scope>NUCLEOTIDE SEQUENCE [LARGE SCALE GENOMIC DNA]</scope>
</reference>
<protein>
    <submittedName>
        <fullName evidence="1 3">Uncharacterized protein</fullName>
    </submittedName>
</protein>
<name>A0A183EY49_9BILA</name>
<organism evidence="3">
    <name type="scientific">Gongylonema pulchrum</name>
    <dbReference type="NCBI Taxonomy" id="637853"/>
    <lineage>
        <taxon>Eukaryota</taxon>
        <taxon>Metazoa</taxon>
        <taxon>Ecdysozoa</taxon>
        <taxon>Nematoda</taxon>
        <taxon>Chromadorea</taxon>
        <taxon>Rhabditida</taxon>
        <taxon>Spirurina</taxon>
        <taxon>Spiruromorpha</taxon>
        <taxon>Spiruroidea</taxon>
        <taxon>Gongylonematidae</taxon>
        <taxon>Gongylonema</taxon>
    </lineage>
</organism>
<evidence type="ECO:0000313" key="1">
    <source>
        <dbReference type="EMBL" id="VDN44811.1"/>
    </source>
</evidence>
<dbReference type="WBParaSite" id="GPUH_0002592001-mRNA-1">
    <property type="protein sequence ID" value="GPUH_0002592001-mRNA-1"/>
    <property type="gene ID" value="GPUH_0002592001"/>
</dbReference>
<keyword evidence="2" id="KW-1185">Reference proteome</keyword>
<reference evidence="3" key="1">
    <citation type="submission" date="2016-06" db="UniProtKB">
        <authorList>
            <consortium name="WormBaseParasite"/>
        </authorList>
    </citation>
    <scope>IDENTIFICATION</scope>
</reference>
<evidence type="ECO:0000313" key="3">
    <source>
        <dbReference type="WBParaSite" id="GPUH_0002592001-mRNA-1"/>
    </source>
</evidence>